<dbReference type="SMART" id="SM00867">
    <property type="entry name" value="YceI"/>
    <property type="match status" value="1"/>
</dbReference>
<name>A0A344THV9_9BACT</name>
<dbReference type="InterPro" id="IPR007372">
    <property type="entry name" value="Lipid/polyisoprenoid-bd_YceI"/>
</dbReference>
<evidence type="ECO:0000259" key="2">
    <source>
        <dbReference type="SMART" id="SM00867"/>
    </source>
</evidence>
<organism evidence="3 4">
    <name type="scientific">Runella rosea</name>
    <dbReference type="NCBI Taxonomy" id="2259595"/>
    <lineage>
        <taxon>Bacteria</taxon>
        <taxon>Pseudomonadati</taxon>
        <taxon>Bacteroidota</taxon>
        <taxon>Cytophagia</taxon>
        <taxon>Cytophagales</taxon>
        <taxon>Spirosomataceae</taxon>
        <taxon>Runella</taxon>
    </lineage>
</organism>
<reference evidence="3 4" key="1">
    <citation type="submission" date="2018-07" db="EMBL/GenBank/DDBJ databases">
        <title>Genome sequencing of Runella.</title>
        <authorList>
            <person name="Baek M.-G."/>
            <person name="Yi H."/>
        </authorList>
    </citation>
    <scope>NUCLEOTIDE SEQUENCE [LARGE SCALE GENOMIC DNA]</scope>
    <source>
        <strain evidence="3 4">HYN0085</strain>
    </source>
</reference>
<feature type="signal peptide" evidence="1">
    <location>
        <begin position="1"/>
        <end position="19"/>
    </location>
</feature>
<dbReference type="PANTHER" id="PTHR34406:SF1">
    <property type="entry name" value="PROTEIN YCEI"/>
    <property type="match status" value="1"/>
</dbReference>
<dbReference type="AlphaFoldDB" id="A0A344THV9"/>
<feature type="domain" description="Lipid/polyisoprenoid-binding YceI-like" evidence="2">
    <location>
        <begin position="21"/>
        <end position="175"/>
    </location>
</feature>
<protein>
    <submittedName>
        <fullName evidence="3">YceI family protein</fullName>
    </submittedName>
</protein>
<dbReference type="Proteomes" id="UP000251993">
    <property type="component" value="Chromosome"/>
</dbReference>
<dbReference type="KEGG" id="run:DR864_10990"/>
<dbReference type="InterPro" id="IPR036761">
    <property type="entry name" value="TTHA0802/YceI-like_sf"/>
</dbReference>
<dbReference type="RefSeq" id="WP_114067014.1">
    <property type="nucleotide sequence ID" value="NZ_CP030850.1"/>
</dbReference>
<dbReference type="SUPFAM" id="SSF101874">
    <property type="entry name" value="YceI-like"/>
    <property type="match status" value="1"/>
</dbReference>
<dbReference type="EMBL" id="CP030850">
    <property type="protein sequence ID" value="AXE18230.1"/>
    <property type="molecule type" value="Genomic_DNA"/>
</dbReference>
<evidence type="ECO:0000313" key="3">
    <source>
        <dbReference type="EMBL" id="AXE18230.1"/>
    </source>
</evidence>
<keyword evidence="4" id="KW-1185">Reference proteome</keyword>
<feature type="chain" id="PRO_5016963584" evidence="1">
    <location>
        <begin position="20"/>
        <end position="177"/>
    </location>
</feature>
<proteinExistence type="predicted"/>
<dbReference type="PANTHER" id="PTHR34406">
    <property type="entry name" value="PROTEIN YCEI"/>
    <property type="match status" value="1"/>
</dbReference>
<dbReference type="OrthoDB" id="9811006at2"/>
<gene>
    <name evidence="3" type="ORF">DR864_10990</name>
</gene>
<dbReference type="Gene3D" id="2.40.128.110">
    <property type="entry name" value="Lipid/polyisoprenoid-binding, YceI-like"/>
    <property type="match status" value="1"/>
</dbReference>
<accession>A0A344THV9</accession>
<evidence type="ECO:0000313" key="4">
    <source>
        <dbReference type="Proteomes" id="UP000251993"/>
    </source>
</evidence>
<keyword evidence="1" id="KW-0732">Signal</keyword>
<dbReference type="Pfam" id="PF04264">
    <property type="entry name" value="YceI"/>
    <property type="match status" value="1"/>
</dbReference>
<sequence>MKKILILVLCVGMSGTAVSQVWQPVSSAIGFSVKMLGVTVNGSFKGLAATLKFNPEAPTTGSIAASVDAATIETENTLRNRHLREKEDFFEVAKYPKISLKSTKIEKGANGYIGYFDMTIKAITKNVKVPFTFSEANNKATFSGTFKINRKDWAIGGNTFGMSDDVTIRLTVNAVSK</sequence>
<evidence type="ECO:0000256" key="1">
    <source>
        <dbReference type="SAM" id="SignalP"/>
    </source>
</evidence>